<dbReference type="InterPro" id="IPR001789">
    <property type="entry name" value="Sig_transdc_resp-reg_receiver"/>
</dbReference>
<dbReference type="GO" id="GO:0000976">
    <property type="term" value="F:transcription cis-regulatory region binding"/>
    <property type="evidence" value="ECO:0007669"/>
    <property type="project" value="TreeGrafter"/>
</dbReference>
<dbReference type="FunFam" id="3.40.50.2300:FF:000001">
    <property type="entry name" value="DNA-binding response regulator PhoB"/>
    <property type="match status" value="1"/>
</dbReference>
<feature type="DNA-binding region" description="OmpR/PhoB-type" evidence="7">
    <location>
        <begin position="193"/>
        <end position="292"/>
    </location>
</feature>
<feature type="region of interest" description="Disordered" evidence="8">
    <location>
        <begin position="161"/>
        <end position="194"/>
    </location>
</feature>
<keyword evidence="5" id="KW-0804">Transcription</keyword>
<sequence>MQDRVQGHGQADAGAPTKTILIVDDDPALGEMLSIVLESEGLRAVVCQDGLRAVELASTLRPDLILLDVMLPGLDGVGVAREIRRGSNVPIIMLTAKSDTIDVVAGLEAGADDYVAKPFRTAELLARIRARFRIAAPYGVAYAAPGAGWGTAGDEAVVPGTDATDSGAAASADAAGSAGRIGSDGRSGTDGRPERIERGVIVIDRRAHTAVKRGRELALTPMEFELLAELASRAGEAIGRPDLLRRVWGYEDTGDTRLVNVHIQRLRAKVEDDPEHPAIVTTVRGIGYRFVTPQS</sequence>
<gene>
    <name evidence="11" type="ORF">D2E24_1202</name>
</gene>
<keyword evidence="3" id="KW-0805">Transcription regulation</keyword>
<comment type="caution">
    <text evidence="11">The sequence shown here is derived from an EMBL/GenBank/DDBJ whole genome shotgun (WGS) entry which is preliminary data.</text>
</comment>
<dbReference type="InterPro" id="IPR047673">
    <property type="entry name" value="MtrA_REC"/>
</dbReference>
<keyword evidence="12" id="KW-1185">Reference proteome</keyword>
<dbReference type="RefSeq" id="WP_241222891.1">
    <property type="nucleotide sequence ID" value="NZ_QXGK01000010.1"/>
</dbReference>
<dbReference type="SMART" id="SM00862">
    <property type="entry name" value="Trans_reg_C"/>
    <property type="match status" value="1"/>
</dbReference>
<dbReference type="Proteomes" id="UP000287470">
    <property type="component" value="Unassembled WGS sequence"/>
</dbReference>
<evidence type="ECO:0000256" key="1">
    <source>
        <dbReference type="ARBA" id="ARBA00022553"/>
    </source>
</evidence>
<dbReference type="Pfam" id="PF00072">
    <property type="entry name" value="Response_reg"/>
    <property type="match status" value="1"/>
</dbReference>
<dbReference type="SUPFAM" id="SSF52172">
    <property type="entry name" value="CheY-like"/>
    <property type="match status" value="1"/>
</dbReference>
<reference evidence="11 12" key="1">
    <citation type="submission" date="2018-09" db="EMBL/GenBank/DDBJ databases">
        <title>Characterization of the phylogenetic diversity of five novel species belonging to the genus Bifidobacterium.</title>
        <authorList>
            <person name="Lugli G.A."/>
            <person name="Duranti S."/>
            <person name="Milani C."/>
        </authorList>
    </citation>
    <scope>NUCLEOTIDE SEQUENCE [LARGE SCALE GENOMIC DNA]</scope>
    <source>
        <strain evidence="11 12">2033B</strain>
    </source>
</reference>
<keyword evidence="2" id="KW-0902">Two-component regulatory system</keyword>
<feature type="compositionally biased region" description="Low complexity" evidence="8">
    <location>
        <begin position="161"/>
        <end position="186"/>
    </location>
</feature>
<dbReference type="Gene3D" id="1.10.10.10">
    <property type="entry name" value="Winged helix-like DNA-binding domain superfamily/Winged helix DNA-binding domain"/>
    <property type="match status" value="1"/>
</dbReference>
<dbReference type="GO" id="GO:0005829">
    <property type="term" value="C:cytosol"/>
    <property type="evidence" value="ECO:0007669"/>
    <property type="project" value="TreeGrafter"/>
</dbReference>
<dbReference type="Gene3D" id="3.40.50.2300">
    <property type="match status" value="1"/>
</dbReference>
<dbReference type="CDD" id="cd00383">
    <property type="entry name" value="trans_reg_C"/>
    <property type="match status" value="1"/>
</dbReference>
<dbReference type="GO" id="GO:0000156">
    <property type="term" value="F:phosphorelay response regulator activity"/>
    <property type="evidence" value="ECO:0007669"/>
    <property type="project" value="TreeGrafter"/>
</dbReference>
<evidence type="ECO:0000256" key="5">
    <source>
        <dbReference type="ARBA" id="ARBA00023163"/>
    </source>
</evidence>
<dbReference type="InterPro" id="IPR016032">
    <property type="entry name" value="Sig_transdc_resp-reg_C-effctor"/>
</dbReference>
<dbReference type="FunFam" id="1.10.10.10:FF:000018">
    <property type="entry name" value="DNA-binding response regulator ResD"/>
    <property type="match status" value="1"/>
</dbReference>
<evidence type="ECO:0000256" key="7">
    <source>
        <dbReference type="PROSITE-ProRule" id="PRU01091"/>
    </source>
</evidence>
<dbReference type="SUPFAM" id="SSF46894">
    <property type="entry name" value="C-terminal effector domain of the bipartite response regulators"/>
    <property type="match status" value="1"/>
</dbReference>
<dbReference type="PROSITE" id="PS51755">
    <property type="entry name" value="OMPR_PHOB"/>
    <property type="match status" value="1"/>
</dbReference>
<dbReference type="Gene3D" id="6.10.250.690">
    <property type="match status" value="1"/>
</dbReference>
<dbReference type="InterPro" id="IPR039420">
    <property type="entry name" value="WalR-like"/>
</dbReference>
<dbReference type="GO" id="GO:0006355">
    <property type="term" value="P:regulation of DNA-templated transcription"/>
    <property type="evidence" value="ECO:0007669"/>
    <property type="project" value="InterPro"/>
</dbReference>
<feature type="modified residue" description="4-aspartylphosphate" evidence="6">
    <location>
        <position position="68"/>
    </location>
</feature>
<dbReference type="CDD" id="cd17626">
    <property type="entry name" value="REC_OmpR_MtrA-like"/>
    <property type="match status" value="1"/>
</dbReference>
<organism evidence="11 12">
    <name type="scientific">Bifidobacterium samirii</name>
    <dbReference type="NCBI Taxonomy" id="2306974"/>
    <lineage>
        <taxon>Bacteria</taxon>
        <taxon>Bacillati</taxon>
        <taxon>Actinomycetota</taxon>
        <taxon>Actinomycetes</taxon>
        <taxon>Bifidobacteriales</taxon>
        <taxon>Bifidobacteriaceae</taxon>
        <taxon>Bifidobacterium</taxon>
    </lineage>
</organism>
<accession>A0A430FTY1</accession>
<name>A0A430FTY1_9BIFI</name>
<keyword evidence="4 7" id="KW-0238">DNA-binding</keyword>
<dbReference type="GO" id="GO:0032993">
    <property type="term" value="C:protein-DNA complex"/>
    <property type="evidence" value="ECO:0007669"/>
    <property type="project" value="TreeGrafter"/>
</dbReference>
<feature type="domain" description="Response regulatory" evidence="9">
    <location>
        <begin position="19"/>
        <end position="132"/>
    </location>
</feature>
<dbReference type="InterPro" id="IPR036388">
    <property type="entry name" value="WH-like_DNA-bd_sf"/>
</dbReference>
<feature type="domain" description="OmpR/PhoB-type" evidence="10">
    <location>
        <begin position="193"/>
        <end position="292"/>
    </location>
</feature>
<dbReference type="Pfam" id="PF00486">
    <property type="entry name" value="Trans_reg_C"/>
    <property type="match status" value="1"/>
</dbReference>
<evidence type="ECO:0000259" key="9">
    <source>
        <dbReference type="PROSITE" id="PS50110"/>
    </source>
</evidence>
<dbReference type="AlphaFoldDB" id="A0A430FTY1"/>
<dbReference type="InterPro" id="IPR001867">
    <property type="entry name" value="OmpR/PhoB-type_DNA-bd"/>
</dbReference>
<evidence type="ECO:0000256" key="3">
    <source>
        <dbReference type="ARBA" id="ARBA00023015"/>
    </source>
</evidence>
<dbReference type="InterPro" id="IPR011006">
    <property type="entry name" value="CheY-like_superfamily"/>
</dbReference>
<dbReference type="EMBL" id="QXGK01000010">
    <property type="protein sequence ID" value="RSX56389.1"/>
    <property type="molecule type" value="Genomic_DNA"/>
</dbReference>
<evidence type="ECO:0000259" key="10">
    <source>
        <dbReference type="PROSITE" id="PS51755"/>
    </source>
</evidence>
<evidence type="ECO:0000313" key="11">
    <source>
        <dbReference type="EMBL" id="RSX56389.1"/>
    </source>
</evidence>
<protein>
    <submittedName>
        <fullName evidence="11">DNA-binding response regulator</fullName>
    </submittedName>
</protein>
<dbReference type="PROSITE" id="PS50110">
    <property type="entry name" value="RESPONSE_REGULATORY"/>
    <property type="match status" value="1"/>
</dbReference>
<evidence type="ECO:0000256" key="2">
    <source>
        <dbReference type="ARBA" id="ARBA00023012"/>
    </source>
</evidence>
<evidence type="ECO:0000256" key="6">
    <source>
        <dbReference type="PROSITE-ProRule" id="PRU00169"/>
    </source>
</evidence>
<evidence type="ECO:0000313" key="12">
    <source>
        <dbReference type="Proteomes" id="UP000287470"/>
    </source>
</evidence>
<proteinExistence type="predicted"/>
<evidence type="ECO:0000256" key="4">
    <source>
        <dbReference type="ARBA" id="ARBA00023125"/>
    </source>
</evidence>
<keyword evidence="1 6" id="KW-0597">Phosphoprotein</keyword>
<dbReference type="SMART" id="SM00448">
    <property type="entry name" value="REC"/>
    <property type="match status" value="1"/>
</dbReference>
<dbReference type="PANTHER" id="PTHR48111:SF21">
    <property type="entry name" value="DNA-BINDING DUAL MASTER TRANSCRIPTIONAL REGULATOR RPAA"/>
    <property type="match status" value="1"/>
</dbReference>
<dbReference type="PANTHER" id="PTHR48111">
    <property type="entry name" value="REGULATOR OF RPOS"/>
    <property type="match status" value="1"/>
</dbReference>
<evidence type="ECO:0000256" key="8">
    <source>
        <dbReference type="SAM" id="MobiDB-lite"/>
    </source>
</evidence>